<evidence type="ECO:0000256" key="7">
    <source>
        <dbReference type="ARBA" id="ARBA00023136"/>
    </source>
</evidence>
<dbReference type="Gene3D" id="1.10.3720.10">
    <property type="entry name" value="MetI-like"/>
    <property type="match status" value="2"/>
</dbReference>
<evidence type="ECO:0000256" key="4">
    <source>
        <dbReference type="ARBA" id="ARBA00022475"/>
    </source>
</evidence>
<keyword evidence="3" id="KW-0813">Transport</keyword>
<dbReference type="NCBIfam" id="TIGR00974">
    <property type="entry name" value="3a0107s02c"/>
    <property type="match status" value="1"/>
</dbReference>
<protein>
    <submittedName>
        <fullName evidence="10">Phosphate ABC transporter permease subunit PstC</fullName>
    </submittedName>
</protein>
<dbReference type="NCBIfam" id="TIGR02138">
    <property type="entry name" value="phosphate_pstC"/>
    <property type="match status" value="1"/>
</dbReference>
<dbReference type="InterPro" id="IPR000515">
    <property type="entry name" value="MetI-like"/>
</dbReference>
<evidence type="ECO:0000313" key="11">
    <source>
        <dbReference type="Proteomes" id="UP000654604"/>
    </source>
</evidence>
<feature type="transmembrane region" description="Helical" evidence="8">
    <location>
        <begin position="74"/>
        <end position="105"/>
    </location>
</feature>
<keyword evidence="4" id="KW-1003">Cell membrane</keyword>
<feature type="domain" description="ABC transmembrane type-1" evidence="9">
    <location>
        <begin position="80"/>
        <end position="293"/>
    </location>
</feature>
<dbReference type="PROSITE" id="PS50928">
    <property type="entry name" value="ABC_TM1"/>
    <property type="match status" value="2"/>
</dbReference>
<evidence type="ECO:0000256" key="2">
    <source>
        <dbReference type="ARBA" id="ARBA00007069"/>
    </source>
</evidence>
<feature type="transmembrane region" description="Helical" evidence="8">
    <location>
        <begin position="424"/>
        <end position="445"/>
    </location>
</feature>
<evidence type="ECO:0000256" key="1">
    <source>
        <dbReference type="ARBA" id="ARBA00004651"/>
    </source>
</evidence>
<feature type="domain" description="ABC transmembrane type-1" evidence="9">
    <location>
        <begin position="420"/>
        <end position="633"/>
    </location>
</feature>
<feature type="transmembrane region" description="Helical" evidence="8">
    <location>
        <begin position="494"/>
        <end position="517"/>
    </location>
</feature>
<feature type="transmembrane region" description="Helical" evidence="8">
    <location>
        <begin position="157"/>
        <end position="180"/>
    </location>
</feature>
<evidence type="ECO:0000259" key="9">
    <source>
        <dbReference type="PROSITE" id="PS50928"/>
    </source>
</evidence>
<reference evidence="10 11" key="1">
    <citation type="submission" date="2020-10" db="EMBL/GenBank/DDBJ databases">
        <authorList>
            <person name="Castelo-Branco R."/>
            <person name="Eusebio N."/>
            <person name="Adriana R."/>
            <person name="Vieira A."/>
            <person name="Brugerolle De Fraissinette N."/>
            <person name="Rezende De Castro R."/>
            <person name="Schneider M.P."/>
            <person name="Vasconcelos V."/>
            <person name="Leao P.N."/>
        </authorList>
    </citation>
    <scope>NUCLEOTIDE SEQUENCE [LARGE SCALE GENOMIC DNA]</scope>
    <source>
        <strain evidence="10 11">LEGE 03274</strain>
    </source>
</reference>
<dbReference type="EMBL" id="JADEWC010000012">
    <property type="protein sequence ID" value="MBE9222467.1"/>
    <property type="molecule type" value="Genomic_DNA"/>
</dbReference>
<dbReference type="Proteomes" id="UP000654604">
    <property type="component" value="Unassembled WGS sequence"/>
</dbReference>
<dbReference type="RefSeq" id="WP_193800626.1">
    <property type="nucleotide sequence ID" value="NZ_JADEWC010000012.1"/>
</dbReference>
<feature type="transmembrane region" description="Helical" evidence="8">
    <location>
        <begin position="270"/>
        <end position="296"/>
    </location>
</feature>
<dbReference type="InterPro" id="IPR035906">
    <property type="entry name" value="MetI-like_sf"/>
</dbReference>
<dbReference type="PANTHER" id="PTHR43470">
    <property type="entry name" value="PHOSPHATE TRANSPORT SYSTEM PERMEASE PROTEIN PSTA-RELATED"/>
    <property type="match status" value="1"/>
</dbReference>
<comment type="caution">
    <text evidence="10">The sequence shown here is derived from an EMBL/GenBank/DDBJ whole genome shotgun (WGS) entry which is preliminary data.</text>
</comment>
<gene>
    <name evidence="10" type="primary">pstC</name>
    <name evidence="10" type="ORF">IQ215_07125</name>
</gene>
<comment type="similarity">
    <text evidence="2">Belongs to the binding-protein-dependent transport system permease family. CysTW subfamily.</text>
</comment>
<evidence type="ECO:0000256" key="6">
    <source>
        <dbReference type="ARBA" id="ARBA00022989"/>
    </source>
</evidence>
<feature type="transmembrane region" description="Helical" evidence="8">
    <location>
        <begin position="538"/>
        <end position="557"/>
    </location>
</feature>
<keyword evidence="5 8" id="KW-0812">Transmembrane</keyword>
<feature type="transmembrane region" description="Helical" evidence="8">
    <location>
        <begin position="126"/>
        <end position="145"/>
    </location>
</feature>
<comment type="subcellular location">
    <subcellularLocation>
        <location evidence="1">Cell membrane</location>
        <topology evidence="1">Multi-pass membrane protein</topology>
    </subcellularLocation>
</comment>
<keyword evidence="6 8" id="KW-1133">Transmembrane helix</keyword>
<dbReference type="SUPFAM" id="SSF161098">
    <property type="entry name" value="MetI-like"/>
    <property type="match status" value="2"/>
</dbReference>
<dbReference type="InterPro" id="IPR005672">
    <property type="entry name" value="Phosphate_PstA"/>
</dbReference>
<feature type="transmembrane region" description="Helical" evidence="8">
    <location>
        <begin position="201"/>
        <end position="221"/>
    </location>
</feature>
<feature type="transmembrane region" description="Helical" evidence="8">
    <location>
        <begin position="368"/>
        <end position="390"/>
    </location>
</feature>
<feature type="transmembrane region" description="Helical" evidence="8">
    <location>
        <begin position="20"/>
        <end position="45"/>
    </location>
</feature>
<dbReference type="CDD" id="cd06261">
    <property type="entry name" value="TM_PBP2"/>
    <property type="match status" value="2"/>
</dbReference>
<sequence length="646" mass="70664">MIKEINYKKKFNIDNFPSVLVEFLITVLGFIPILITVGIVGIFLYETWAFFQVVSVGEFLGSREWTPNFSDPQFGIIVLLSGTFLVTIIALLVAIPVGILGAIYLSEFAPKNVRRFLKIAMESLGGIPGVVYGYFALLFLTPLLRNSLFPNMGGFNALSAGICVGILIIPIISSLTEDALSGISDDLRNSAYALGFTRFEMIYKVLLPLTYPAILSSFTLATSVALGETMVVAIASGQRPNLTLNPLQPIETITSFIIKVSLGSVQFDSILFKTIFTLGFILFLVTFTLNTISYWLQNKSEKQLFSFSTSVNKLAKKELINVNQETNVIPAFYSSGGNSYQPLLRESLSAPGLKAPINNVRLWCDRTFTILAFLGAIFGVVFIAILLWNLSQTGLEKINWAFLTSFASRRAEESGILSALVGSLWLFILTLVMVIPLGVGSAIYLEEYRKNKRIDNILEISIANLASIPSILYGLLGLQIFVRWMRPITGGPSILSGALVLTVMSLPTLIIASRSAIKSSSKRLKNGGYALGMSKQQVLRKLILPSALPGILTGVLLSQTRALAETAALIGVGVAASVRFLPPLSWQGLQSSYTTLPVQIFNWLQNPSAQVQQLAAAATIVLVVILIILNLFSVLIREYFNNLQRN</sequence>
<evidence type="ECO:0000313" key="10">
    <source>
        <dbReference type="EMBL" id="MBE9222467.1"/>
    </source>
</evidence>
<keyword evidence="7 8" id="KW-0472">Membrane</keyword>
<feature type="transmembrane region" description="Helical" evidence="8">
    <location>
        <begin position="457"/>
        <end position="482"/>
    </location>
</feature>
<dbReference type="Pfam" id="PF00528">
    <property type="entry name" value="BPD_transp_1"/>
    <property type="match status" value="2"/>
</dbReference>
<feature type="transmembrane region" description="Helical" evidence="8">
    <location>
        <begin position="614"/>
        <end position="636"/>
    </location>
</feature>
<dbReference type="InterPro" id="IPR011864">
    <property type="entry name" value="Phosphate_PstC"/>
</dbReference>
<evidence type="ECO:0000256" key="5">
    <source>
        <dbReference type="ARBA" id="ARBA00022692"/>
    </source>
</evidence>
<evidence type="ECO:0000256" key="8">
    <source>
        <dbReference type="SAM" id="Phobius"/>
    </source>
</evidence>
<keyword evidence="11" id="KW-1185">Reference proteome</keyword>
<proteinExistence type="inferred from homology"/>
<evidence type="ECO:0000256" key="3">
    <source>
        <dbReference type="ARBA" id="ARBA00022448"/>
    </source>
</evidence>
<accession>A0ABR9V3K5</accession>
<dbReference type="PANTHER" id="PTHR43470:SF5">
    <property type="entry name" value="PHOSPHATE TRANSPORT SYSTEM PERMEASE PROTEIN PSTA"/>
    <property type="match status" value="1"/>
</dbReference>
<organism evidence="10 11">
    <name type="scientific">Cyanobacterium stanieri LEGE 03274</name>
    <dbReference type="NCBI Taxonomy" id="1828756"/>
    <lineage>
        <taxon>Bacteria</taxon>
        <taxon>Bacillati</taxon>
        <taxon>Cyanobacteriota</taxon>
        <taxon>Cyanophyceae</taxon>
        <taxon>Oscillatoriophycideae</taxon>
        <taxon>Chroococcales</taxon>
        <taxon>Geminocystaceae</taxon>
        <taxon>Cyanobacterium</taxon>
    </lineage>
</organism>
<name>A0ABR9V3K5_9CHRO</name>